<evidence type="ECO:0000313" key="2">
    <source>
        <dbReference type="Proteomes" id="UP000001027"/>
    </source>
</evidence>
<organism evidence="1 2">
    <name type="scientific">Bordetella bronchiseptica (strain ATCC BAA-588 / NCTC 13252 / RB50)</name>
    <name type="common">Alcaligenes bronchisepticus</name>
    <dbReference type="NCBI Taxonomy" id="257310"/>
    <lineage>
        <taxon>Bacteria</taxon>
        <taxon>Pseudomonadati</taxon>
        <taxon>Pseudomonadota</taxon>
        <taxon>Betaproteobacteria</taxon>
        <taxon>Burkholderiales</taxon>
        <taxon>Alcaligenaceae</taxon>
        <taxon>Bordetella</taxon>
    </lineage>
</organism>
<evidence type="ECO:0000313" key="1">
    <source>
        <dbReference type="EMBL" id="CAE34012.1"/>
    </source>
</evidence>
<dbReference type="KEGG" id="bbr:BB3518"/>
<sequence length="74" mass="7618">MVNPIEPGDIPHEIQRDVVAAAIEAAAFALRQGFEDDPAKAARLVAEAAVVAWEVVNGVSSPAPSPGAADGTRR</sequence>
<dbReference type="HOGENOM" id="CLU_2731976_0_0_4"/>
<accession>A0A0H3LY20</accession>
<dbReference type="Proteomes" id="UP000001027">
    <property type="component" value="Chromosome"/>
</dbReference>
<reference evidence="2" key="1">
    <citation type="journal article" date="2003" name="Nat. Genet.">
        <title>Comparative analysis of the genome sequences of Bordetella pertussis, Bordetella parapertussis and Bordetella bronchiseptica.</title>
        <authorList>
            <person name="Parkhill J."/>
            <person name="Sebaihia M."/>
            <person name="Preston A."/>
            <person name="Murphy L.D."/>
            <person name="Thomson N.R."/>
            <person name="Harris D.E."/>
            <person name="Holden M.T.G."/>
            <person name="Churcher C.M."/>
            <person name="Bentley S.D."/>
            <person name="Mungall K.L."/>
            <person name="Cerdeno-Tarraga A.-M."/>
            <person name="Temple L."/>
            <person name="James K.D."/>
            <person name="Harris B."/>
            <person name="Quail M.A."/>
            <person name="Achtman M."/>
            <person name="Atkin R."/>
            <person name="Baker S."/>
            <person name="Basham D."/>
            <person name="Bason N."/>
            <person name="Cherevach I."/>
            <person name="Chillingworth T."/>
            <person name="Collins M."/>
            <person name="Cronin A."/>
            <person name="Davis P."/>
            <person name="Doggett J."/>
            <person name="Feltwell T."/>
            <person name="Goble A."/>
            <person name="Hamlin N."/>
            <person name="Hauser H."/>
            <person name="Holroyd S."/>
            <person name="Jagels K."/>
            <person name="Leather S."/>
            <person name="Moule S."/>
            <person name="Norberczak H."/>
            <person name="O'Neil S."/>
            <person name="Ormond D."/>
            <person name="Price C."/>
            <person name="Rabbinowitsch E."/>
            <person name="Rutter S."/>
            <person name="Sanders M."/>
            <person name="Saunders D."/>
            <person name="Seeger K."/>
            <person name="Sharp S."/>
            <person name="Simmonds M."/>
            <person name="Skelton J."/>
            <person name="Squares R."/>
            <person name="Squares S."/>
            <person name="Stevens K."/>
            <person name="Unwin L."/>
            <person name="Whitehead S."/>
            <person name="Barrell B.G."/>
            <person name="Maskell D.J."/>
        </authorList>
    </citation>
    <scope>NUCLEOTIDE SEQUENCE [LARGE SCALE GENOMIC DNA]</scope>
    <source>
        <strain evidence="2">ATCC BAA-588 / NCTC 13252 / RB50</strain>
    </source>
</reference>
<name>A0A0H3LY20_BORBR</name>
<dbReference type="EMBL" id="BX640447">
    <property type="protein sequence ID" value="CAE34012.1"/>
    <property type="molecule type" value="Genomic_DNA"/>
</dbReference>
<dbReference type="AlphaFoldDB" id="A0A0H3LY20"/>
<gene>
    <name evidence="1" type="ordered locus">BB3518</name>
</gene>
<proteinExistence type="predicted"/>
<protein>
    <submittedName>
        <fullName evidence="1">Uncharacterized protein</fullName>
    </submittedName>
</protein>